<name>A0ACC6PMF1_9ACTN</name>
<reference evidence="1" key="1">
    <citation type="submission" date="2024-03" db="EMBL/GenBank/DDBJ databases">
        <title>Novel Streptomyces species of biotechnological and ecological value are a feature of Machair soil.</title>
        <authorList>
            <person name="Prole J.R."/>
            <person name="Goodfellow M."/>
            <person name="Allenby N."/>
            <person name="Ward A.C."/>
        </authorList>
    </citation>
    <scope>NUCLEOTIDE SEQUENCE</scope>
    <source>
        <strain evidence="1">MS2.AVA.5</strain>
    </source>
</reference>
<protein>
    <submittedName>
        <fullName evidence="1">Zinc ribbon domain-containing protein</fullName>
    </submittedName>
</protein>
<evidence type="ECO:0000313" key="2">
    <source>
        <dbReference type="Proteomes" id="UP001377168"/>
    </source>
</evidence>
<evidence type="ECO:0000313" key="1">
    <source>
        <dbReference type="EMBL" id="MEJ8632112.1"/>
    </source>
</evidence>
<gene>
    <name evidence="1" type="ORF">WKI67_01245</name>
</gene>
<proteinExistence type="predicted"/>
<organism evidence="1 2">
    <name type="scientific">Streptomyces achmelvichensis</name>
    <dbReference type="NCBI Taxonomy" id="3134111"/>
    <lineage>
        <taxon>Bacteria</taxon>
        <taxon>Bacillati</taxon>
        <taxon>Actinomycetota</taxon>
        <taxon>Actinomycetes</taxon>
        <taxon>Kitasatosporales</taxon>
        <taxon>Streptomycetaceae</taxon>
        <taxon>Streptomyces</taxon>
    </lineage>
</organism>
<comment type="caution">
    <text evidence="1">The sequence shown here is derived from an EMBL/GenBank/DDBJ whole genome shotgun (WGS) entry which is preliminary data.</text>
</comment>
<dbReference type="Proteomes" id="UP001377168">
    <property type="component" value="Unassembled WGS sequence"/>
</dbReference>
<accession>A0ACC6PMF1</accession>
<dbReference type="EMBL" id="JBBKAJ010000004">
    <property type="protein sequence ID" value="MEJ8632112.1"/>
    <property type="molecule type" value="Genomic_DNA"/>
</dbReference>
<sequence>MSPWRTWEASGRGYGCAKSQRVTLHSWALAQLGQFLEYTARRAGVPLVYVDPAYTSQECAAITSRQEQGRRGPIHLPVVRIVAPADLNAAASPTRRCCVDCGA</sequence>
<keyword evidence="2" id="KW-1185">Reference proteome</keyword>